<dbReference type="Proteomes" id="UP000179252">
    <property type="component" value="Unassembled WGS sequence"/>
</dbReference>
<organism evidence="1 2">
    <name type="scientific">Candidatus Curtissbacteria bacterium RBG_13_40_7</name>
    <dbReference type="NCBI Taxonomy" id="1797706"/>
    <lineage>
        <taxon>Bacteria</taxon>
        <taxon>Candidatus Curtissiibacteriota</taxon>
    </lineage>
</organism>
<proteinExistence type="predicted"/>
<sequence length="113" mass="12380">MKEAFELRGTEPEGGVKVTKEVAKEIVFLLGNNGGQRVANVQSANWNPQENYSGVFRFQDECFVIGIADQPMGKTIEGEYVLHASDQLQHYFRNQGILLPEGQPVQAGAAAAE</sequence>
<gene>
    <name evidence="1" type="ORF">A2165_02975</name>
</gene>
<comment type="caution">
    <text evidence="1">The sequence shown here is derived from an EMBL/GenBank/DDBJ whole genome shotgun (WGS) entry which is preliminary data.</text>
</comment>
<reference evidence="1 2" key="1">
    <citation type="journal article" date="2016" name="Nat. Commun.">
        <title>Thousands of microbial genomes shed light on interconnected biogeochemical processes in an aquifer system.</title>
        <authorList>
            <person name="Anantharaman K."/>
            <person name="Brown C.T."/>
            <person name="Hug L.A."/>
            <person name="Sharon I."/>
            <person name="Castelle C.J."/>
            <person name="Probst A.J."/>
            <person name="Thomas B.C."/>
            <person name="Singh A."/>
            <person name="Wilkins M.J."/>
            <person name="Karaoz U."/>
            <person name="Brodie E.L."/>
            <person name="Williams K.H."/>
            <person name="Hubbard S.S."/>
            <person name="Banfield J.F."/>
        </authorList>
    </citation>
    <scope>NUCLEOTIDE SEQUENCE [LARGE SCALE GENOMIC DNA]</scope>
</reference>
<accession>A0A1F5FVI8</accession>
<dbReference type="AlphaFoldDB" id="A0A1F5FVI8"/>
<protein>
    <submittedName>
        <fullName evidence="1">Uncharacterized protein</fullName>
    </submittedName>
</protein>
<name>A0A1F5FVI8_9BACT</name>
<dbReference type="EMBL" id="MFAU01000042">
    <property type="protein sequence ID" value="OGD83626.1"/>
    <property type="molecule type" value="Genomic_DNA"/>
</dbReference>
<evidence type="ECO:0000313" key="2">
    <source>
        <dbReference type="Proteomes" id="UP000179252"/>
    </source>
</evidence>
<evidence type="ECO:0000313" key="1">
    <source>
        <dbReference type="EMBL" id="OGD83626.1"/>
    </source>
</evidence>